<reference evidence="2" key="1">
    <citation type="submission" date="2020-03" db="EMBL/GenBank/DDBJ databases">
        <title>The deep terrestrial virosphere.</title>
        <authorList>
            <person name="Holmfeldt K."/>
            <person name="Nilsson E."/>
            <person name="Simone D."/>
            <person name="Lopez-Fernandez M."/>
            <person name="Wu X."/>
            <person name="de Brujin I."/>
            <person name="Lundin D."/>
            <person name="Andersson A."/>
            <person name="Bertilsson S."/>
            <person name="Dopson M."/>
        </authorList>
    </citation>
    <scope>NUCLEOTIDE SEQUENCE</scope>
    <source>
        <strain evidence="4">MM415A00187</strain>
        <strain evidence="3">MM415B00313</strain>
        <strain evidence="2">TM448A00409</strain>
    </source>
</reference>
<dbReference type="InterPro" id="IPR011009">
    <property type="entry name" value="Kinase-like_dom_sf"/>
</dbReference>
<dbReference type="PROSITE" id="PS00108">
    <property type="entry name" value="PROTEIN_KINASE_ST"/>
    <property type="match status" value="1"/>
</dbReference>
<dbReference type="InterPro" id="IPR000719">
    <property type="entry name" value="Prot_kinase_dom"/>
</dbReference>
<evidence type="ECO:0000313" key="4">
    <source>
        <dbReference type="EMBL" id="QJA84495.1"/>
    </source>
</evidence>
<dbReference type="PANTHER" id="PTHR44167:SF24">
    <property type="entry name" value="SERINE_THREONINE-PROTEIN KINASE CHK2"/>
    <property type="match status" value="1"/>
</dbReference>
<dbReference type="InterPro" id="IPR008271">
    <property type="entry name" value="Ser/Thr_kinase_AS"/>
</dbReference>
<dbReference type="AlphaFoldDB" id="A0A6H1ZFR4"/>
<dbReference type="SMART" id="SM00220">
    <property type="entry name" value="S_TKc"/>
    <property type="match status" value="1"/>
</dbReference>
<accession>A0A6H1ZFR4</accession>
<evidence type="ECO:0000313" key="2">
    <source>
        <dbReference type="EMBL" id="QJA46394.1"/>
    </source>
</evidence>
<dbReference type="PROSITE" id="PS50011">
    <property type="entry name" value="PROTEIN_KINASE_DOM"/>
    <property type="match status" value="1"/>
</dbReference>
<dbReference type="GO" id="GO:0005524">
    <property type="term" value="F:ATP binding"/>
    <property type="evidence" value="ECO:0007669"/>
    <property type="project" value="InterPro"/>
</dbReference>
<dbReference type="Pfam" id="PF00069">
    <property type="entry name" value="Pkinase"/>
    <property type="match status" value="1"/>
</dbReference>
<evidence type="ECO:0000259" key="1">
    <source>
        <dbReference type="PROSITE" id="PS50011"/>
    </source>
</evidence>
<evidence type="ECO:0000313" key="3">
    <source>
        <dbReference type="EMBL" id="QJA66982.1"/>
    </source>
</evidence>
<dbReference type="EMBL" id="MT141564">
    <property type="protein sequence ID" value="QJA66982.1"/>
    <property type="molecule type" value="Genomic_DNA"/>
</dbReference>
<dbReference type="PANTHER" id="PTHR44167">
    <property type="entry name" value="OVARIAN-SPECIFIC SERINE/THREONINE-PROTEIN KINASE LOK-RELATED"/>
    <property type="match status" value="1"/>
</dbReference>
<sequence length="439" mass="50867">MSYTQALWTLAGKGKDERYVVLPDIKTYDPQLGRTLLAEIKRPGKRMLTFSKYIARAGMSVVLLAFDADLDKEVIVKFAKPLTEQSFDESGKRIVFDKDEKIEEKLENQKKFLGMKMLGSLKKNTVGKLQERNEALLREKVTDLTKRFERQVELQRVARNSAISCKYGYIPEIYEVGKAPKLYCTMEYIKGKTVDEYLVELEKKEDTDKIKLELFYNMLQLVNVCCHANFIVHSDLKDSNFIIMNSGLPCLFDFGISKNLVDTESSFTRENDPGWVSDAYSHNHQKDAFKFRVFKDDLYSMFVLLWKIWTGRLPQKERFESFDSKLFVKDVFPKHLQEFFVTGINRSFESAQEACNCLQKIIEKYYSSAIVEVAEFKDLPAREKINILIKKQNTLIRKIDDIQEGIAVLYSLVKENSEAIKALLATNEEISQIILEKEV</sequence>
<proteinExistence type="predicted"/>
<name>A0A6H1ZFR4_9ZZZZ</name>
<dbReference type="GO" id="GO:0004672">
    <property type="term" value="F:protein kinase activity"/>
    <property type="evidence" value="ECO:0007669"/>
    <property type="project" value="InterPro"/>
</dbReference>
<feature type="domain" description="Protein kinase" evidence="1">
    <location>
        <begin position="48"/>
        <end position="396"/>
    </location>
</feature>
<gene>
    <name evidence="4" type="ORF">MM415A00187_0030</name>
    <name evidence="3" type="ORF">MM415B00313_0030</name>
    <name evidence="2" type="ORF">TM448A00409_0030</name>
</gene>
<dbReference type="EMBL" id="MT144009">
    <property type="protein sequence ID" value="QJA46394.1"/>
    <property type="molecule type" value="Genomic_DNA"/>
</dbReference>
<dbReference type="Gene3D" id="1.10.510.10">
    <property type="entry name" value="Transferase(Phosphotransferase) domain 1"/>
    <property type="match status" value="1"/>
</dbReference>
<dbReference type="EMBL" id="MT142530">
    <property type="protein sequence ID" value="QJA84495.1"/>
    <property type="molecule type" value="Genomic_DNA"/>
</dbReference>
<organism evidence="2">
    <name type="scientific">viral metagenome</name>
    <dbReference type="NCBI Taxonomy" id="1070528"/>
    <lineage>
        <taxon>unclassified sequences</taxon>
        <taxon>metagenomes</taxon>
        <taxon>organismal metagenomes</taxon>
    </lineage>
</organism>
<protein>
    <recommendedName>
        <fullName evidence="1">Protein kinase domain-containing protein</fullName>
    </recommendedName>
</protein>
<dbReference type="SUPFAM" id="SSF56112">
    <property type="entry name" value="Protein kinase-like (PK-like)"/>
    <property type="match status" value="1"/>
</dbReference>